<protein>
    <submittedName>
        <fullName evidence="1">Uncharacterized protein</fullName>
    </submittedName>
</protein>
<dbReference type="EMBL" id="CP002583">
    <property type="protein sequence ID" value="ADZ91189.1"/>
    <property type="molecule type" value="Genomic_DNA"/>
</dbReference>
<organism evidence="1 2">
    <name type="scientific">Marinomonas mediterranea (strain ATCC 700492 / JCM 21426 / NBRC 103028 / MMB-1)</name>
    <dbReference type="NCBI Taxonomy" id="717774"/>
    <lineage>
        <taxon>Bacteria</taxon>
        <taxon>Pseudomonadati</taxon>
        <taxon>Pseudomonadota</taxon>
        <taxon>Gammaproteobacteria</taxon>
        <taxon>Oceanospirillales</taxon>
        <taxon>Oceanospirillaceae</taxon>
        <taxon>Marinomonas</taxon>
    </lineage>
</organism>
<dbReference type="Proteomes" id="UP000001062">
    <property type="component" value="Chromosome"/>
</dbReference>
<evidence type="ECO:0000313" key="1">
    <source>
        <dbReference type="EMBL" id="ADZ91189.1"/>
    </source>
</evidence>
<name>F2K2Q6_MARM1</name>
<accession>F2K2Q6</accession>
<dbReference type="HOGENOM" id="CLU_468343_0_0_6"/>
<dbReference type="KEGG" id="mme:Marme_1940"/>
<evidence type="ECO:0000313" key="2">
    <source>
        <dbReference type="Proteomes" id="UP000001062"/>
    </source>
</evidence>
<dbReference type="AlphaFoldDB" id="F2K2Q6"/>
<proteinExistence type="predicted"/>
<gene>
    <name evidence="1" type="ordered locus">Marme_1940</name>
</gene>
<dbReference type="STRING" id="717774.Marme_1940"/>
<dbReference type="RefSeq" id="WP_013661094.1">
    <property type="nucleotide sequence ID" value="NC_015276.1"/>
</dbReference>
<reference evidence="1 2" key="1">
    <citation type="journal article" date="2012" name="Stand. Genomic Sci.">
        <title>Complete genome sequence of the melanogenic marine bacterium Marinomonas mediterranea type strain (MMB-1(T)).</title>
        <authorList>
            <person name="Lucas-Elio P."/>
            <person name="Goodwin L."/>
            <person name="Woyke T."/>
            <person name="Pitluck S."/>
            <person name="Nolan M."/>
            <person name="Kyrpides N.C."/>
            <person name="Detter J.C."/>
            <person name="Copeland A."/>
            <person name="Teshima H."/>
            <person name="Bruce D."/>
            <person name="Detter C."/>
            <person name="Tapia R."/>
            <person name="Han S."/>
            <person name="Land M.L."/>
            <person name="Ivanova N."/>
            <person name="Mikhailova N."/>
            <person name="Johnston A.W."/>
            <person name="Sanchez-Amat A."/>
        </authorList>
    </citation>
    <scope>NUCLEOTIDE SEQUENCE [LARGE SCALE GENOMIC DNA]</scope>
    <source>
        <strain evidence="2">ATCC 700492 / JCM 21426 / NBRC 103028 / MMB-1</strain>
    </source>
</reference>
<dbReference type="PATRIC" id="fig|717774.3.peg.2000"/>
<keyword evidence="2" id="KW-1185">Reference proteome</keyword>
<sequence>MTDYEKIANAMIEMRKQGVKAEIYREWIKSSDGIEGIIRKLDYEIDRLQALYPKSNLRTLLEGVEQEANGQVVKAITTELTELACITEMTSAMEKLSKSIVMLAQSIAVQQLEGVGCPFKDSNLVASGKLLLSAVVEIAISMVAVPIGSIAGGLITQALGTTGPSEFGLVPTRTVKNDDTVKLDWNVQWGTGGNFGSNLSQAARESVTNWCTGLISSAISGTVNEAKKQVVKCGAKTTDMPDVAVSGSTIGNIPEVDISQVFPDAISFDDKKIENLIIRICFLNQLSSRNKNWWELSATEGATLVETELMNSGMVIYKEKRAKLSHDMVVRTRNLIEWQMSQANDGSAAAAVAYKTIIAWHQWQHEHNVSTKKVYRDTTWDKLSKITVNGKSLIQRKDWDHIKTEVIQNPAYIDESEVNDLLKSKTFLSNINNYAKVLEVPYVENERGRTKLCESIIQIYRKVEYKRRTSEWKSGLLMRCSGMRANNEDNCVGTLLTSVILDIKFEEEVIKKSEEDLQIQTSTIQEIAKLVAHRLTPEHKDISRNALWHVELMNPKPKEEENNVTFNNPLVARHQVNSKLSN</sequence>